<organism evidence="2 8">
    <name type="scientific">Escherichia coli</name>
    <dbReference type="NCBI Taxonomy" id="562"/>
    <lineage>
        <taxon>Bacteria</taxon>
        <taxon>Pseudomonadati</taxon>
        <taxon>Pseudomonadota</taxon>
        <taxon>Gammaproteobacteria</taxon>
        <taxon>Enterobacterales</taxon>
        <taxon>Enterobacteriaceae</taxon>
        <taxon>Escherichia</taxon>
    </lineage>
</organism>
<accession>A0A0Q2YTL8</accession>
<evidence type="ECO:0000313" key="8">
    <source>
        <dbReference type="Proteomes" id="UP000272662"/>
    </source>
</evidence>
<evidence type="ECO:0000313" key="2">
    <source>
        <dbReference type="EMBL" id="RRL51910.1"/>
    </source>
</evidence>
<dbReference type="RefSeq" id="WP_001015686.1">
    <property type="nucleotide sequence ID" value="NZ_AP022173.1"/>
</dbReference>
<dbReference type="Proteomes" id="UP001223829">
    <property type="component" value="Unassembled WGS sequence"/>
</dbReference>
<dbReference type="Pfam" id="PF14433">
    <property type="entry name" value="SUKH-3"/>
    <property type="match status" value="1"/>
</dbReference>
<dbReference type="EMBL" id="LR134246">
    <property type="protein sequence ID" value="VED36964.1"/>
    <property type="molecule type" value="Genomic_DNA"/>
</dbReference>
<dbReference type="AlphaFoldDB" id="A0A0Q2YTL8"/>
<gene>
    <name evidence="2" type="ORF">DU321_02240</name>
    <name evidence="4" type="ORF">NCTC9044_03722</name>
    <name evidence="3" type="ORF">NCTC9077_04499</name>
    <name evidence="5" type="ORF">NCTC9702_04272</name>
    <name evidence="1" type="ORF">QO046_24105</name>
</gene>
<evidence type="ECO:0000313" key="3">
    <source>
        <dbReference type="EMBL" id="STJ12730.1"/>
    </source>
</evidence>
<dbReference type="Proteomes" id="UP000277930">
    <property type="component" value="Chromosome 1"/>
</dbReference>
<protein>
    <submittedName>
        <fullName evidence="1">SUKH-3 domain-containing protein</fullName>
    </submittedName>
</protein>
<dbReference type="EMBL" id="RRVG01000001">
    <property type="protein sequence ID" value="RRL51910.1"/>
    <property type="molecule type" value="Genomic_DNA"/>
</dbReference>
<dbReference type="Proteomes" id="UP000271797">
    <property type="component" value="Chromosome"/>
</dbReference>
<name>A0A0Q2YTL8_ECOLX</name>
<evidence type="ECO:0000313" key="9">
    <source>
        <dbReference type="Proteomes" id="UP000277930"/>
    </source>
</evidence>
<dbReference type="InterPro" id="IPR025850">
    <property type="entry name" value="SUKH-3"/>
</dbReference>
<reference evidence="7 9" key="3">
    <citation type="submission" date="2018-12" db="EMBL/GenBank/DDBJ databases">
        <authorList>
            <consortium name="Pathogen Informatics"/>
        </authorList>
    </citation>
    <scope>NUCLEOTIDE SEQUENCE [LARGE SCALE GENOMIC DNA]</scope>
    <source>
        <strain evidence="4 7">NCTC9044</strain>
        <strain evidence="5 9">NCTC9702</strain>
    </source>
</reference>
<evidence type="ECO:0000313" key="7">
    <source>
        <dbReference type="Proteomes" id="UP000271797"/>
    </source>
</evidence>
<evidence type="ECO:0000313" key="5">
    <source>
        <dbReference type="EMBL" id="VED36964.1"/>
    </source>
</evidence>
<proteinExistence type="predicted"/>
<dbReference type="EMBL" id="UGCU01000001">
    <property type="protein sequence ID" value="STJ12730.1"/>
    <property type="molecule type" value="Genomic_DNA"/>
</dbReference>
<evidence type="ECO:0000313" key="1">
    <source>
        <dbReference type="EMBL" id="MDK2697367.1"/>
    </source>
</evidence>
<dbReference type="Proteomes" id="UP000254495">
    <property type="component" value="Unassembled WGS sequence"/>
</dbReference>
<reference evidence="2 8" key="2">
    <citation type="submission" date="2018-11" db="EMBL/GenBank/DDBJ databases">
        <title>E. coli isolates of the female bladder.</title>
        <authorList>
            <person name="Garretto A."/>
            <person name="Miller-Ensminger T."/>
            <person name="Wolfe A.J."/>
            <person name="Putonti C."/>
        </authorList>
    </citation>
    <scope>NUCLEOTIDE SEQUENCE [LARGE SCALE GENOMIC DNA]</scope>
    <source>
        <strain evidence="2 8">UMB1727</strain>
    </source>
</reference>
<evidence type="ECO:0000313" key="6">
    <source>
        <dbReference type="Proteomes" id="UP000254495"/>
    </source>
</evidence>
<dbReference type="Proteomes" id="UP000272662">
    <property type="component" value="Unassembled WGS sequence"/>
</dbReference>
<reference evidence="1" key="4">
    <citation type="submission" date="2023-05" db="EMBL/GenBank/DDBJ databases">
        <title>Efficient inhibition of multidrug-resistant Escherichia coli by a new antibiotic combination.</title>
        <authorList>
            <person name="Lin T."/>
        </authorList>
    </citation>
    <scope>NUCLEOTIDE SEQUENCE</scope>
    <source>
        <strain evidence="1">YmmD45</strain>
    </source>
</reference>
<sequence length="153" mass="17693">MNHITNKQVMSVLLQNGWHYGRKENIDKYIKCLSIKKYFVNEIICDFLSEFGGLIVRHESYSDPNEYDKSDFDPIKAAGWIDSKWITEVYEPLVNKRLCPVGVGFSEHMTYFISDDGALYGGFDNYFCIIGGNINDAMLHLFFEHEKIKTLSS</sequence>
<evidence type="ECO:0000313" key="4">
    <source>
        <dbReference type="EMBL" id="VED12872.1"/>
    </source>
</evidence>
<reference evidence="3 6" key="1">
    <citation type="submission" date="2018-06" db="EMBL/GenBank/DDBJ databases">
        <authorList>
            <consortium name="Pathogen Informatics"/>
            <person name="Doyle S."/>
        </authorList>
    </citation>
    <scope>NUCLEOTIDE SEQUENCE [LARGE SCALE GENOMIC DNA]</scope>
    <source>
        <strain evidence="3 6">NCTC9077</strain>
    </source>
</reference>
<dbReference type="EMBL" id="JASMQD010000001">
    <property type="protein sequence ID" value="MDK2697367.1"/>
    <property type="molecule type" value="Genomic_DNA"/>
</dbReference>
<dbReference type="EMBL" id="LR134238">
    <property type="protein sequence ID" value="VED12872.1"/>
    <property type="molecule type" value="Genomic_DNA"/>
</dbReference>